<sequence>MIVMLISVILLIGLDQFTKYLTVLNIPERTYIPILNDVFGLTYVKNKGAAFGMLQEQIWLFIIFTTVILIGIFYFYTKIPKDRKYYPIRFTMILFIAGAIGNFVDRIRLRYVVDMLYFKLIDFPVFNMADCYVVVGAILLIALMIFKYKDEDFAFMKRSTK</sequence>
<protein>
    <submittedName>
        <fullName evidence="1">Signal peptidase II</fullName>
    </submittedName>
</protein>
<dbReference type="Proteomes" id="UP001374599">
    <property type="component" value="Unassembled WGS sequence"/>
</dbReference>
<evidence type="ECO:0000313" key="1">
    <source>
        <dbReference type="EMBL" id="GMQ65018.1"/>
    </source>
</evidence>
<accession>A0ACB5UR43</accession>
<name>A0ACB5UR43_9FIRM</name>
<proteinExistence type="predicted"/>
<reference evidence="1" key="1">
    <citation type="submission" date="2023-09" db="EMBL/GenBank/DDBJ databases">
        <title>Vallitalea sediminicola and Vallitalea maricola sp. nov., anaerobic bacteria isolated from marine sediment.</title>
        <authorList>
            <person name="Hirano S."/>
            <person name="Maeda A."/>
            <person name="Terahara T."/>
            <person name="Mori K."/>
            <person name="Hamada M."/>
            <person name="Matsumoto R."/>
            <person name="Kobayashi T."/>
        </authorList>
    </citation>
    <scope>NUCLEOTIDE SEQUENCE</scope>
    <source>
        <strain evidence="1">AN17-2</strain>
    </source>
</reference>
<gene>
    <name evidence="1" type="primary">lspA_2</name>
    <name evidence="1" type="ORF">AN2V17_42600</name>
</gene>
<evidence type="ECO:0000313" key="2">
    <source>
        <dbReference type="Proteomes" id="UP001374599"/>
    </source>
</evidence>
<comment type="caution">
    <text evidence="1">The sequence shown here is derived from an EMBL/GenBank/DDBJ whole genome shotgun (WGS) entry which is preliminary data.</text>
</comment>
<organism evidence="1 2">
    <name type="scientific">Vallitalea maricola</name>
    <dbReference type="NCBI Taxonomy" id="3074433"/>
    <lineage>
        <taxon>Bacteria</taxon>
        <taxon>Bacillati</taxon>
        <taxon>Bacillota</taxon>
        <taxon>Clostridia</taxon>
        <taxon>Lachnospirales</taxon>
        <taxon>Vallitaleaceae</taxon>
        <taxon>Vallitalea</taxon>
    </lineage>
</organism>
<keyword evidence="2" id="KW-1185">Reference proteome</keyword>
<dbReference type="EMBL" id="BTPU01000092">
    <property type="protein sequence ID" value="GMQ65018.1"/>
    <property type="molecule type" value="Genomic_DNA"/>
</dbReference>